<dbReference type="GO" id="GO:0051537">
    <property type="term" value="F:2 iron, 2 sulfur cluster binding"/>
    <property type="evidence" value="ECO:0007669"/>
    <property type="project" value="InterPro"/>
</dbReference>
<evidence type="ECO:0000313" key="2">
    <source>
        <dbReference type="EMBL" id="RXF75402.1"/>
    </source>
</evidence>
<name>A0A4V1KJU4_9HYPH</name>
<organism evidence="2 3">
    <name type="scientific">Hansschlegelia zhihuaiae</name>
    <dbReference type="NCBI Taxonomy" id="405005"/>
    <lineage>
        <taxon>Bacteria</taxon>
        <taxon>Pseudomonadati</taxon>
        <taxon>Pseudomonadota</taxon>
        <taxon>Alphaproteobacteria</taxon>
        <taxon>Hyphomicrobiales</taxon>
        <taxon>Methylopilaceae</taxon>
        <taxon>Hansschlegelia</taxon>
    </lineage>
</organism>
<dbReference type="PANTHER" id="PTHR30212">
    <property type="entry name" value="PROTEIN YIIM"/>
    <property type="match status" value="1"/>
</dbReference>
<dbReference type="AlphaFoldDB" id="A0A4V1KJU4"/>
<comment type="caution">
    <text evidence="2">The sequence shown here is derived from an EMBL/GenBank/DDBJ whole genome shotgun (WGS) entry which is preliminary data.</text>
</comment>
<protein>
    <submittedName>
        <fullName evidence="2">2Fe-2S iron-sulfur cluster binding domain-containing protein</fullName>
    </submittedName>
</protein>
<dbReference type="Gene3D" id="3.10.20.30">
    <property type="match status" value="1"/>
</dbReference>
<dbReference type="OrthoDB" id="9792185at2"/>
<dbReference type="PROSITE" id="PS00197">
    <property type="entry name" value="2FE2S_FER_1"/>
    <property type="match status" value="1"/>
</dbReference>
<dbReference type="InterPro" id="IPR001041">
    <property type="entry name" value="2Fe-2S_ferredoxin-type"/>
</dbReference>
<dbReference type="Proteomes" id="UP000289708">
    <property type="component" value="Unassembled WGS sequence"/>
</dbReference>
<gene>
    <name evidence="2" type="ORF">EK403_00655</name>
</gene>
<dbReference type="PROSITE" id="PS51085">
    <property type="entry name" value="2FE2S_FER_2"/>
    <property type="match status" value="1"/>
</dbReference>
<dbReference type="CDD" id="cd00207">
    <property type="entry name" value="fer2"/>
    <property type="match status" value="1"/>
</dbReference>
<dbReference type="PANTHER" id="PTHR30212:SF2">
    <property type="entry name" value="PROTEIN YIIM"/>
    <property type="match status" value="1"/>
</dbReference>
<dbReference type="EMBL" id="RYFI01000001">
    <property type="protein sequence ID" value="RXF75402.1"/>
    <property type="molecule type" value="Genomic_DNA"/>
</dbReference>
<reference evidence="2 3" key="1">
    <citation type="submission" date="2018-12" db="EMBL/GenBank/DDBJ databases">
        <title>bacterium Hansschlegelia zhihuaiae S113.</title>
        <authorList>
            <person name="He J."/>
        </authorList>
    </citation>
    <scope>NUCLEOTIDE SEQUENCE [LARGE SCALE GENOMIC DNA]</scope>
    <source>
        <strain evidence="2 3">S 113</strain>
    </source>
</reference>
<accession>A0A4V1KJU4</accession>
<dbReference type="InterPro" id="IPR036010">
    <property type="entry name" value="2Fe-2S_ferredoxin-like_sf"/>
</dbReference>
<dbReference type="InterPro" id="IPR012675">
    <property type="entry name" value="Beta-grasp_dom_sf"/>
</dbReference>
<evidence type="ECO:0000259" key="1">
    <source>
        <dbReference type="PROSITE" id="PS51085"/>
    </source>
</evidence>
<dbReference type="SUPFAM" id="SSF54292">
    <property type="entry name" value="2Fe-2S ferredoxin-like"/>
    <property type="match status" value="1"/>
</dbReference>
<sequence>MSMRSQARLGRLDRAARIGLHLAEDLKGGDFENFAPAQLPATAPDDDPGLEVELAGTGEILPLRPGQSVLDVLRTCGHDVESSCEAGTCGACRTRVLEGDVDHQDFVLTDDEQRDWMMVCVSRPRKGRIKIDLDPA</sequence>
<keyword evidence="3" id="KW-1185">Reference proteome</keyword>
<dbReference type="InterPro" id="IPR006058">
    <property type="entry name" value="2Fe2S_fd_BS"/>
</dbReference>
<dbReference type="Pfam" id="PF00111">
    <property type="entry name" value="Fer2"/>
    <property type="match status" value="1"/>
</dbReference>
<feature type="domain" description="2Fe-2S ferredoxin-type" evidence="1">
    <location>
        <begin position="48"/>
        <end position="136"/>
    </location>
</feature>
<dbReference type="InterPro" id="IPR052353">
    <property type="entry name" value="Benzoxazolinone_Detox_Enz"/>
</dbReference>
<proteinExistence type="predicted"/>
<evidence type="ECO:0000313" key="3">
    <source>
        <dbReference type="Proteomes" id="UP000289708"/>
    </source>
</evidence>